<evidence type="ECO:0000256" key="4">
    <source>
        <dbReference type="SAM" id="Coils"/>
    </source>
</evidence>
<dbReference type="SMART" id="SM00028">
    <property type="entry name" value="TPR"/>
    <property type="match status" value="4"/>
</dbReference>
<dbReference type="InterPro" id="IPR011990">
    <property type="entry name" value="TPR-like_helical_dom_sf"/>
</dbReference>
<sequence>MNQENPTAERVAEPNQASLSPELKAALTHMNEQWQEQFNQLSERLMRSLSQQVSQAIARMESSLAKSGGDPLRTRPVDDESSGADAAQLNDYGVQLYYCNELGQAMHILEEASNKNPQSAEIWNNLAVVYTALGQTEKSIVAFQKATQINPHQVDVLNNRGVLALLEATPESALELLEQAGDINPQSIPVLLNLAQAHQALGQIDKAIQLWKRVKAIDPANDEATQFLRQYYQDE</sequence>
<dbReference type="KEGG" id="scor:J3U87_12825"/>
<protein>
    <submittedName>
        <fullName evidence="6">Tetratricopeptide repeat protein</fullName>
    </submittedName>
</protein>
<evidence type="ECO:0000256" key="3">
    <source>
        <dbReference type="PROSITE-ProRule" id="PRU00339"/>
    </source>
</evidence>
<proteinExistence type="predicted"/>
<accession>A0A8A4TVY9</accession>
<dbReference type="PANTHER" id="PTHR44943:SF8">
    <property type="entry name" value="TPR REPEAT-CONTAINING PROTEIN MJ0263"/>
    <property type="match status" value="1"/>
</dbReference>
<reference evidence="6" key="1">
    <citation type="submission" date="2021-03" db="EMBL/GenBank/DDBJ databases">
        <title>Acanthopleuribacteraceae sp. M133.</title>
        <authorList>
            <person name="Wang G."/>
        </authorList>
    </citation>
    <scope>NUCLEOTIDE SEQUENCE</scope>
    <source>
        <strain evidence="6">M133</strain>
    </source>
</reference>
<dbReference type="RefSeq" id="WP_237383433.1">
    <property type="nucleotide sequence ID" value="NZ_CP071793.1"/>
</dbReference>
<dbReference type="AlphaFoldDB" id="A0A8A4TVY9"/>
<dbReference type="InterPro" id="IPR019734">
    <property type="entry name" value="TPR_rpt"/>
</dbReference>
<dbReference type="PROSITE" id="PS50005">
    <property type="entry name" value="TPR"/>
    <property type="match status" value="2"/>
</dbReference>
<keyword evidence="7" id="KW-1185">Reference proteome</keyword>
<dbReference type="PANTHER" id="PTHR44943">
    <property type="entry name" value="CELLULOSE SYNTHASE OPERON PROTEIN C"/>
    <property type="match status" value="1"/>
</dbReference>
<keyword evidence="4" id="KW-0175">Coiled coil</keyword>
<dbReference type="Gene3D" id="1.25.40.10">
    <property type="entry name" value="Tetratricopeptide repeat domain"/>
    <property type="match status" value="1"/>
</dbReference>
<gene>
    <name evidence="6" type="ORF">J3U87_12825</name>
</gene>
<evidence type="ECO:0000313" key="7">
    <source>
        <dbReference type="Proteomes" id="UP000663929"/>
    </source>
</evidence>
<evidence type="ECO:0000256" key="2">
    <source>
        <dbReference type="ARBA" id="ARBA00022803"/>
    </source>
</evidence>
<dbReference type="Pfam" id="PF14559">
    <property type="entry name" value="TPR_19"/>
    <property type="match status" value="1"/>
</dbReference>
<name>A0A8A4TVY9_SULCO</name>
<feature type="region of interest" description="Disordered" evidence="5">
    <location>
        <begin position="60"/>
        <end position="84"/>
    </location>
</feature>
<organism evidence="6 7">
    <name type="scientific">Sulfidibacter corallicola</name>
    <dbReference type="NCBI Taxonomy" id="2818388"/>
    <lineage>
        <taxon>Bacteria</taxon>
        <taxon>Pseudomonadati</taxon>
        <taxon>Acidobacteriota</taxon>
        <taxon>Holophagae</taxon>
        <taxon>Acanthopleuribacterales</taxon>
        <taxon>Acanthopleuribacteraceae</taxon>
        <taxon>Sulfidibacter</taxon>
    </lineage>
</organism>
<dbReference type="PROSITE" id="PS50293">
    <property type="entry name" value="TPR_REGION"/>
    <property type="match status" value="1"/>
</dbReference>
<dbReference type="Proteomes" id="UP000663929">
    <property type="component" value="Chromosome"/>
</dbReference>
<evidence type="ECO:0000313" key="6">
    <source>
        <dbReference type="EMBL" id="QTD53331.1"/>
    </source>
</evidence>
<dbReference type="SUPFAM" id="SSF48452">
    <property type="entry name" value="TPR-like"/>
    <property type="match status" value="1"/>
</dbReference>
<keyword evidence="2 3" id="KW-0802">TPR repeat</keyword>
<evidence type="ECO:0000256" key="5">
    <source>
        <dbReference type="SAM" id="MobiDB-lite"/>
    </source>
</evidence>
<evidence type="ECO:0000256" key="1">
    <source>
        <dbReference type="ARBA" id="ARBA00022737"/>
    </source>
</evidence>
<dbReference type="Pfam" id="PF00515">
    <property type="entry name" value="TPR_1"/>
    <property type="match status" value="1"/>
</dbReference>
<feature type="region of interest" description="Disordered" evidence="5">
    <location>
        <begin position="1"/>
        <end position="21"/>
    </location>
</feature>
<feature type="repeat" description="TPR" evidence="3">
    <location>
        <begin position="120"/>
        <end position="153"/>
    </location>
</feature>
<dbReference type="InterPro" id="IPR051685">
    <property type="entry name" value="Ycf3/AcsC/BcsC/TPR_MFPF"/>
</dbReference>
<feature type="coiled-coil region" evidence="4">
    <location>
        <begin position="24"/>
        <end position="51"/>
    </location>
</feature>
<dbReference type="EMBL" id="CP071793">
    <property type="protein sequence ID" value="QTD53331.1"/>
    <property type="molecule type" value="Genomic_DNA"/>
</dbReference>
<feature type="repeat" description="TPR" evidence="3">
    <location>
        <begin position="188"/>
        <end position="221"/>
    </location>
</feature>
<keyword evidence="1" id="KW-0677">Repeat</keyword>